<keyword evidence="7" id="KW-0464">Manganese</keyword>
<evidence type="ECO:0000256" key="6">
    <source>
        <dbReference type="ARBA" id="ARBA00022801"/>
    </source>
</evidence>
<dbReference type="InterPro" id="IPR036005">
    <property type="entry name" value="Creatinase/aminopeptidase-like"/>
</dbReference>
<keyword evidence="6" id="KW-0378">Hydrolase</keyword>
<dbReference type="PATRIC" id="fig|1396.535.peg.5320"/>
<dbReference type="SUPFAM" id="SSF55920">
    <property type="entry name" value="Creatinase/aminopeptidase"/>
    <property type="match status" value="1"/>
</dbReference>
<protein>
    <recommendedName>
        <fullName evidence="4">Xaa-Pro aminopeptidase</fullName>
        <ecNumber evidence="4">3.4.11.9</ecNumber>
    </recommendedName>
</protein>
<dbReference type="SUPFAM" id="SSF53092">
    <property type="entry name" value="Creatinase/prolidase N-terminal domain"/>
    <property type="match status" value="1"/>
</dbReference>
<reference evidence="9 10" key="1">
    <citation type="submission" date="2015-09" db="EMBL/GenBank/DDBJ databases">
        <title>Bacillus cereus food isolates.</title>
        <authorList>
            <person name="Boekhorst J."/>
        </authorList>
    </citation>
    <scope>NUCLEOTIDE SEQUENCE [LARGE SCALE GENOMIC DNA]</scope>
    <source>
        <strain evidence="9 10">B4088</strain>
    </source>
</reference>
<dbReference type="GO" id="GO:0070006">
    <property type="term" value="F:metalloaminopeptidase activity"/>
    <property type="evidence" value="ECO:0007669"/>
    <property type="project" value="InterPro"/>
</dbReference>
<keyword evidence="9" id="KW-0031">Aminopeptidase</keyword>
<keyword evidence="9" id="KW-0645">Protease</keyword>
<evidence type="ECO:0000313" key="10">
    <source>
        <dbReference type="Proteomes" id="UP000076482"/>
    </source>
</evidence>
<dbReference type="PANTHER" id="PTHR43226">
    <property type="entry name" value="XAA-PRO AMINOPEPTIDASE 3"/>
    <property type="match status" value="1"/>
</dbReference>
<dbReference type="Proteomes" id="UP000076482">
    <property type="component" value="Unassembled WGS sequence"/>
</dbReference>
<dbReference type="SMART" id="SM01011">
    <property type="entry name" value="AMP_N"/>
    <property type="match status" value="1"/>
</dbReference>
<accession>A0A164QBE1</accession>
<evidence type="ECO:0000256" key="7">
    <source>
        <dbReference type="ARBA" id="ARBA00023211"/>
    </source>
</evidence>
<dbReference type="GO" id="GO:0005829">
    <property type="term" value="C:cytosol"/>
    <property type="evidence" value="ECO:0007669"/>
    <property type="project" value="TreeGrafter"/>
</dbReference>
<comment type="cofactor">
    <cofactor evidence="2">
        <name>Mn(2+)</name>
        <dbReference type="ChEBI" id="CHEBI:29035"/>
    </cofactor>
</comment>
<evidence type="ECO:0000256" key="3">
    <source>
        <dbReference type="ARBA" id="ARBA00008766"/>
    </source>
</evidence>
<dbReference type="InterPro" id="IPR000994">
    <property type="entry name" value="Pept_M24"/>
</dbReference>
<comment type="similarity">
    <text evidence="3">Belongs to the peptidase M24B family.</text>
</comment>
<organism evidence="9 10">
    <name type="scientific">Bacillus cereus</name>
    <dbReference type="NCBI Taxonomy" id="1396"/>
    <lineage>
        <taxon>Bacteria</taxon>
        <taxon>Bacillati</taxon>
        <taxon>Bacillota</taxon>
        <taxon>Bacilli</taxon>
        <taxon>Bacillales</taxon>
        <taxon>Bacillaceae</taxon>
        <taxon>Bacillus</taxon>
        <taxon>Bacillus cereus group</taxon>
    </lineage>
</organism>
<evidence type="ECO:0000256" key="4">
    <source>
        <dbReference type="ARBA" id="ARBA00012574"/>
    </source>
</evidence>
<comment type="catalytic activity">
    <reaction evidence="1">
        <text>Release of any N-terminal amino acid, including proline, that is linked to proline, even from a dipeptide or tripeptide.</text>
        <dbReference type="EC" id="3.4.11.9"/>
    </reaction>
</comment>
<dbReference type="Gene3D" id="3.40.350.10">
    <property type="entry name" value="Creatinase/prolidase N-terminal domain"/>
    <property type="match status" value="1"/>
</dbReference>
<dbReference type="Pfam" id="PF05195">
    <property type="entry name" value="AMP_N"/>
    <property type="match status" value="1"/>
</dbReference>
<keyword evidence="5" id="KW-0479">Metal-binding</keyword>
<evidence type="ECO:0000256" key="1">
    <source>
        <dbReference type="ARBA" id="ARBA00001424"/>
    </source>
</evidence>
<dbReference type="Gene3D" id="3.90.230.10">
    <property type="entry name" value="Creatinase/methionine aminopeptidase superfamily"/>
    <property type="match status" value="1"/>
</dbReference>
<dbReference type="InterPro" id="IPR029149">
    <property type="entry name" value="Creatin/AminoP/Spt16_N"/>
</dbReference>
<sequence>MKSTFFAQNRERLVNTLPDESITILFAGQAPHMSADAHYKFVPNRNFYYVTGIDEPNVIFMLKKFGNSVEETLFIEKSDPVMEKWVGKTVSNKEAEKISGIKKVVYLDSFEKTMSNILFTENVKHLYLDLERREWNGTETKTLAFSKHVREQYPHVLIGNVYPNICELRVFKTEEEVEIIKEAIAVTKEGIYNVLKHAKADMMEYELEAQFDFTLKSSGIKHHAFNTILASGKNATVLHYEDNDAQIQNGDLVLLDLGAQKDYYNADISYTFPANGTFSSRQKQMYNIVLKALKETTKLIKPGVKFAALNEHTKKVLAEECKAIGLIQEDEELSKYYYHGVSHFLGLDTHDVGTYKERVLEEGMVITIEPGLYIEEEAIGIRIEDDILVTKDGHENLSKDIIREVEEIEAFMRENNVNVKVKEDEAVTK</sequence>
<dbReference type="GO" id="GO:0006508">
    <property type="term" value="P:proteolysis"/>
    <property type="evidence" value="ECO:0007669"/>
    <property type="project" value="TreeGrafter"/>
</dbReference>
<name>A0A164QBE1_BACCE</name>
<evidence type="ECO:0000256" key="2">
    <source>
        <dbReference type="ARBA" id="ARBA00001936"/>
    </source>
</evidence>
<dbReference type="InterPro" id="IPR007865">
    <property type="entry name" value="Aminopep_P_N"/>
</dbReference>
<proteinExistence type="inferred from homology"/>
<dbReference type="GO" id="GO:0030145">
    <property type="term" value="F:manganese ion binding"/>
    <property type="evidence" value="ECO:0007669"/>
    <property type="project" value="InterPro"/>
</dbReference>
<dbReference type="EMBL" id="LJKE01000023">
    <property type="protein sequence ID" value="KZD70793.1"/>
    <property type="molecule type" value="Genomic_DNA"/>
</dbReference>
<evidence type="ECO:0000259" key="8">
    <source>
        <dbReference type="SMART" id="SM01011"/>
    </source>
</evidence>
<dbReference type="EC" id="3.4.11.9" evidence="4"/>
<evidence type="ECO:0000256" key="5">
    <source>
        <dbReference type="ARBA" id="ARBA00022723"/>
    </source>
</evidence>
<dbReference type="RefSeq" id="WP_063260202.1">
    <property type="nucleotide sequence ID" value="NZ_LJKE01000023.1"/>
</dbReference>
<gene>
    <name evidence="9" type="ORF">B4088_1055</name>
</gene>
<dbReference type="AlphaFoldDB" id="A0A164QBE1"/>
<evidence type="ECO:0000313" key="9">
    <source>
        <dbReference type="EMBL" id="KZD70793.1"/>
    </source>
</evidence>
<feature type="domain" description="Aminopeptidase P N-terminal" evidence="8">
    <location>
        <begin position="1"/>
        <end position="137"/>
    </location>
</feature>
<comment type="caution">
    <text evidence="9">The sequence shown here is derived from an EMBL/GenBank/DDBJ whole genome shotgun (WGS) entry which is preliminary data.</text>
</comment>
<dbReference type="CDD" id="cd01087">
    <property type="entry name" value="Prolidase"/>
    <property type="match status" value="1"/>
</dbReference>
<dbReference type="Pfam" id="PF00557">
    <property type="entry name" value="Peptidase_M24"/>
    <property type="match status" value="1"/>
</dbReference>
<dbReference type="InterPro" id="IPR052433">
    <property type="entry name" value="X-Pro_dipept-like"/>
</dbReference>
<dbReference type="PANTHER" id="PTHR43226:SF4">
    <property type="entry name" value="XAA-PRO AMINOPEPTIDASE 3"/>
    <property type="match status" value="1"/>
</dbReference>